<evidence type="ECO:0000313" key="2">
    <source>
        <dbReference type="EMBL" id="KAJ8335176.1"/>
    </source>
</evidence>
<evidence type="ECO:0000256" key="1">
    <source>
        <dbReference type="SAM" id="MobiDB-lite"/>
    </source>
</evidence>
<comment type="caution">
    <text evidence="2">The sequence shown here is derived from an EMBL/GenBank/DDBJ whole genome shotgun (WGS) entry which is preliminary data.</text>
</comment>
<dbReference type="Proteomes" id="UP001152622">
    <property type="component" value="Chromosome 21"/>
</dbReference>
<dbReference type="EMBL" id="JAINUF010000021">
    <property type="protein sequence ID" value="KAJ8335176.1"/>
    <property type="molecule type" value="Genomic_DNA"/>
</dbReference>
<reference evidence="2" key="1">
    <citation type="journal article" date="2023" name="Science">
        <title>Genome structures resolve the early diversification of teleost fishes.</title>
        <authorList>
            <person name="Parey E."/>
            <person name="Louis A."/>
            <person name="Montfort J."/>
            <person name="Bouchez O."/>
            <person name="Roques C."/>
            <person name="Iampietro C."/>
            <person name="Lluch J."/>
            <person name="Castinel A."/>
            <person name="Donnadieu C."/>
            <person name="Desvignes T."/>
            <person name="Floi Bucao C."/>
            <person name="Jouanno E."/>
            <person name="Wen M."/>
            <person name="Mejri S."/>
            <person name="Dirks R."/>
            <person name="Jansen H."/>
            <person name="Henkel C."/>
            <person name="Chen W.J."/>
            <person name="Zahm M."/>
            <person name="Cabau C."/>
            <person name="Klopp C."/>
            <person name="Thompson A.W."/>
            <person name="Robinson-Rechavi M."/>
            <person name="Braasch I."/>
            <person name="Lecointre G."/>
            <person name="Bobe J."/>
            <person name="Postlethwait J.H."/>
            <person name="Berthelot C."/>
            <person name="Roest Crollius H."/>
            <person name="Guiguen Y."/>
        </authorList>
    </citation>
    <scope>NUCLEOTIDE SEQUENCE</scope>
    <source>
        <strain evidence="2">WJC10195</strain>
    </source>
</reference>
<feature type="region of interest" description="Disordered" evidence="1">
    <location>
        <begin position="23"/>
        <end position="100"/>
    </location>
</feature>
<gene>
    <name evidence="2" type="ORF">SKAU_G00408150</name>
</gene>
<sequence>MKKLKRLKPDAIPVLINSKVQTGAGDEMARKKTGRTAAEKRNKMRHEGGVLEDNFTDLSTEPPPAPHLPVTRPVADNLTDRCAISSSPPQPAQIERSALT</sequence>
<dbReference type="AlphaFoldDB" id="A0A9Q1ID22"/>
<name>A0A9Q1ID22_SYNKA</name>
<organism evidence="2 3">
    <name type="scientific">Synaphobranchus kaupii</name>
    <name type="common">Kaup's arrowtooth eel</name>
    <dbReference type="NCBI Taxonomy" id="118154"/>
    <lineage>
        <taxon>Eukaryota</taxon>
        <taxon>Metazoa</taxon>
        <taxon>Chordata</taxon>
        <taxon>Craniata</taxon>
        <taxon>Vertebrata</taxon>
        <taxon>Euteleostomi</taxon>
        <taxon>Actinopterygii</taxon>
        <taxon>Neopterygii</taxon>
        <taxon>Teleostei</taxon>
        <taxon>Anguilliformes</taxon>
        <taxon>Synaphobranchidae</taxon>
        <taxon>Synaphobranchus</taxon>
    </lineage>
</organism>
<evidence type="ECO:0000313" key="3">
    <source>
        <dbReference type="Proteomes" id="UP001152622"/>
    </source>
</evidence>
<proteinExistence type="predicted"/>
<accession>A0A9Q1ID22</accession>
<protein>
    <submittedName>
        <fullName evidence="2">Uncharacterized protein</fullName>
    </submittedName>
</protein>
<feature type="compositionally biased region" description="Basic and acidic residues" evidence="1">
    <location>
        <begin position="37"/>
        <end position="49"/>
    </location>
</feature>
<keyword evidence="3" id="KW-1185">Reference proteome</keyword>